<name>A0A1F5XGH2_9BACT</name>
<keyword evidence="4" id="KW-0874">Quinone</keyword>
<evidence type="ECO:0000256" key="4">
    <source>
        <dbReference type="ARBA" id="ARBA00022719"/>
    </source>
</evidence>
<evidence type="ECO:0000256" key="1">
    <source>
        <dbReference type="ARBA" id="ARBA00004141"/>
    </source>
</evidence>
<keyword evidence="8" id="KW-1015">Disulfide bond</keyword>
<dbReference type="AlphaFoldDB" id="A0A1F5XGH2"/>
<dbReference type="SMART" id="SM00756">
    <property type="entry name" value="VKc"/>
    <property type="match status" value="1"/>
</dbReference>
<dbReference type="GO" id="GO:0016491">
    <property type="term" value="F:oxidoreductase activity"/>
    <property type="evidence" value="ECO:0007669"/>
    <property type="project" value="UniProtKB-KW"/>
</dbReference>
<evidence type="ECO:0000313" key="13">
    <source>
        <dbReference type="Proteomes" id="UP000177346"/>
    </source>
</evidence>
<gene>
    <name evidence="12" type="ORF">A3B19_00850</name>
</gene>
<evidence type="ECO:0000256" key="6">
    <source>
        <dbReference type="ARBA" id="ARBA00023002"/>
    </source>
</evidence>
<dbReference type="CDD" id="cd12916">
    <property type="entry name" value="VKOR_1"/>
    <property type="match status" value="1"/>
</dbReference>
<feature type="transmembrane region" description="Helical" evidence="10">
    <location>
        <begin position="79"/>
        <end position="102"/>
    </location>
</feature>
<organism evidence="12 13">
    <name type="scientific">Candidatus Giovannonibacteria bacterium RIFCSPLOWO2_01_FULL_46_32</name>
    <dbReference type="NCBI Taxonomy" id="1798353"/>
    <lineage>
        <taxon>Bacteria</taxon>
        <taxon>Candidatus Giovannoniibacteriota</taxon>
    </lineage>
</organism>
<evidence type="ECO:0000313" key="12">
    <source>
        <dbReference type="EMBL" id="OGF86967.1"/>
    </source>
</evidence>
<dbReference type="Pfam" id="PF07884">
    <property type="entry name" value="VKOR"/>
    <property type="match status" value="1"/>
</dbReference>
<dbReference type="Gene3D" id="1.20.1440.130">
    <property type="entry name" value="VKOR domain"/>
    <property type="match status" value="1"/>
</dbReference>
<proteinExistence type="inferred from homology"/>
<evidence type="ECO:0000256" key="8">
    <source>
        <dbReference type="ARBA" id="ARBA00023157"/>
    </source>
</evidence>
<evidence type="ECO:0000256" key="5">
    <source>
        <dbReference type="ARBA" id="ARBA00022989"/>
    </source>
</evidence>
<reference evidence="12 13" key="1">
    <citation type="journal article" date="2016" name="Nat. Commun.">
        <title>Thousands of microbial genomes shed light on interconnected biogeochemical processes in an aquifer system.</title>
        <authorList>
            <person name="Anantharaman K."/>
            <person name="Brown C.T."/>
            <person name="Hug L.A."/>
            <person name="Sharon I."/>
            <person name="Castelle C.J."/>
            <person name="Probst A.J."/>
            <person name="Thomas B.C."/>
            <person name="Singh A."/>
            <person name="Wilkins M.J."/>
            <person name="Karaoz U."/>
            <person name="Brodie E.L."/>
            <person name="Williams K.H."/>
            <person name="Hubbard S.S."/>
            <person name="Banfield J.F."/>
        </authorList>
    </citation>
    <scope>NUCLEOTIDE SEQUENCE [LARGE SCALE GENOMIC DNA]</scope>
</reference>
<dbReference type="Proteomes" id="UP000177346">
    <property type="component" value="Unassembled WGS sequence"/>
</dbReference>
<evidence type="ECO:0000256" key="7">
    <source>
        <dbReference type="ARBA" id="ARBA00023136"/>
    </source>
</evidence>
<evidence type="ECO:0000256" key="9">
    <source>
        <dbReference type="ARBA" id="ARBA00023284"/>
    </source>
</evidence>
<evidence type="ECO:0000256" key="10">
    <source>
        <dbReference type="SAM" id="Phobius"/>
    </source>
</evidence>
<dbReference type="InterPro" id="IPR038354">
    <property type="entry name" value="VKOR_sf"/>
</dbReference>
<dbReference type="PANTHER" id="PTHR34573:SF1">
    <property type="entry name" value="VITAMIN K EPOXIDE REDUCTASE DOMAIN-CONTAINING PROTEIN"/>
    <property type="match status" value="1"/>
</dbReference>
<dbReference type="PANTHER" id="PTHR34573">
    <property type="entry name" value="VKC DOMAIN-CONTAINING PROTEIN"/>
    <property type="match status" value="1"/>
</dbReference>
<comment type="similarity">
    <text evidence="2">Belongs to the VKOR family.</text>
</comment>
<evidence type="ECO:0000256" key="3">
    <source>
        <dbReference type="ARBA" id="ARBA00022692"/>
    </source>
</evidence>
<keyword evidence="5 10" id="KW-1133">Transmembrane helix</keyword>
<dbReference type="GO" id="GO:0048038">
    <property type="term" value="F:quinone binding"/>
    <property type="evidence" value="ECO:0007669"/>
    <property type="project" value="UniProtKB-KW"/>
</dbReference>
<dbReference type="EMBL" id="MFIF01000009">
    <property type="protein sequence ID" value="OGF86967.1"/>
    <property type="molecule type" value="Genomic_DNA"/>
</dbReference>
<keyword evidence="3 10" id="KW-0812">Transmembrane</keyword>
<dbReference type="InterPro" id="IPR044698">
    <property type="entry name" value="VKOR/LTO1"/>
</dbReference>
<comment type="caution">
    <text evidence="12">The sequence shown here is derived from an EMBL/GenBank/DDBJ whole genome shotgun (WGS) entry which is preliminary data.</text>
</comment>
<evidence type="ECO:0000256" key="2">
    <source>
        <dbReference type="ARBA" id="ARBA00006214"/>
    </source>
</evidence>
<dbReference type="GO" id="GO:0016020">
    <property type="term" value="C:membrane"/>
    <property type="evidence" value="ECO:0007669"/>
    <property type="project" value="UniProtKB-SubCell"/>
</dbReference>
<keyword evidence="9" id="KW-0676">Redox-active center</keyword>
<sequence length="141" mass="15460">MLLIFLLISFVGFADAVYLTATHYTGANVACGVLEGCDKVLASAYSVFAGLPVALLGVIYYLLLITLLLCYFATKQKGFLWAAAAFTPVGFLASAWFLYLQIFVIKTLCFYCLISAISSTLLLIISLYILWKQKTKTTLLA</sequence>
<feature type="domain" description="Vitamin K epoxide reductase" evidence="11">
    <location>
        <begin position="1"/>
        <end position="130"/>
    </location>
</feature>
<dbReference type="InterPro" id="IPR012932">
    <property type="entry name" value="VKOR"/>
</dbReference>
<evidence type="ECO:0000259" key="11">
    <source>
        <dbReference type="SMART" id="SM00756"/>
    </source>
</evidence>
<feature type="transmembrane region" description="Helical" evidence="10">
    <location>
        <begin position="108"/>
        <end position="131"/>
    </location>
</feature>
<feature type="transmembrane region" description="Helical" evidence="10">
    <location>
        <begin position="45"/>
        <end position="72"/>
    </location>
</feature>
<protein>
    <recommendedName>
        <fullName evidence="11">Vitamin K epoxide reductase domain-containing protein</fullName>
    </recommendedName>
</protein>
<keyword evidence="6" id="KW-0560">Oxidoreductase</keyword>
<comment type="subcellular location">
    <subcellularLocation>
        <location evidence="1">Membrane</location>
        <topology evidence="1">Multi-pass membrane protein</topology>
    </subcellularLocation>
</comment>
<keyword evidence="7 10" id="KW-0472">Membrane</keyword>
<accession>A0A1F5XGH2</accession>